<evidence type="ECO:0000256" key="1">
    <source>
        <dbReference type="SAM" id="MobiDB-lite"/>
    </source>
</evidence>
<feature type="compositionally biased region" description="Polar residues" evidence="1">
    <location>
        <begin position="22"/>
        <end position="35"/>
    </location>
</feature>
<protein>
    <submittedName>
        <fullName evidence="3">Uncharacterized protein</fullName>
    </submittedName>
</protein>
<feature type="compositionally biased region" description="Basic and acidic residues" evidence="1">
    <location>
        <begin position="36"/>
        <end position="45"/>
    </location>
</feature>
<dbReference type="Proteomes" id="UP000622890">
    <property type="component" value="Unassembled WGS sequence"/>
</dbReference>
<organism evidence="3 4">
    <name type="scientific">Noviherbaspirillum pedocola</name>
    <dbReference type="NCBI Taxonomy" id="2801341"/>
    <lineage>
        <taxon>Bacteria</taxon>
        <taxon>Pseudomonadati</taxon>
        <taxon>Pseudomonadota</taxon>
        <taxon>Betaproteobacteria</taxon>
        <taxon>Burkholderiales</taxon>
        <taxon>Oxalobacteraceae</taxon>
        <taxon>Noviherbaspirillum</taxon>
    </lineage>
</organism>
<evidence type="ECO:0000256" key="2">
    <source>
        <dbReference type="SAM" id="SignalP"/>
    </source>
</evidence>
<feature type="signal peptide" evidence="2">
    <location>
        <begin position="1"/>
        <end position="20"/>
    </location>
</feature>
<name>A0A934SS25_9BURK</name>
<feature type="chain" id="PRO_5037898136" evidence="2">
    <location>
        <begin position="21"/>
        <end position="104"/>
    </location>
</feature>
<dbReference type="RefSeq" id="WP_200590989.1">
    <property type="nucleotide sequence ID" value="NZ_JAEPBG010000002.1"/>
</dbReference>
<sequence length="104" mass="10649">MKKIGLLALPLFFSAAAAFAQNAPTSGISESTDPSKVTEVERRAQELQSSQSGTSGASASGKSMSGTEHRARHGAHHKPHHMHHGADQSGGAMQGQGGSGSSQK</sequence>
<accession>A0A934SS25</accession>
<reference evidence="3" key="1">
    <citation type="submission" date="2021-01" db="EMBL/GenBank/DDBJ databases">
        <title>Genome sequence of strain Noviherbaspirillum sp. DKR-6.</title>
        <authorList>
            <person name="Chaudhary D.K."/>
        </authorList>
    </citation>
    <scope>NUCLEOTIDE SEQUENCE</scope>
    <source>
        <strain evidence="3">DKR-6</strain>
    </source>
</reference>
<comment type="caution">
    <text evidence="3">The sequence shown here is derived from an EMBL/GenBank/DDBJ whole genome shotgun (WGS) entry which is preliminary data.</text>
</comment>
<dbReference type="EMBL" id="JAEPBG010000002">
    <property type="protein sequence ID" value="MBK4734223.1"/>
    <property type="molecule type" value="Genomic_DNA"/>
</dbReference>
<feature type="region of interest" description="Disordered" evidence="1">
    <location>
        <begin position="22"/>
        <end position="104"/>
    </location>
</feature>
<gene>
    <name evidence="3" type="ORF">JJB74_06345</name>
</gene>
<keyword evidence="4" id="KW-1185">Reference proteome</keyword>
<proteinExistence type="predicted"/>
<feature type="compositionally biased region" description="Low complexity" evidence="1">
    <location>
        <begin position="48"/>
        <end position="66"/>
    </location>
</feature>
<evidence type="ECO:0000313" key="4">
    <source>
        <dbReference type="Proteomes" id="UP000622890"/>
    </source>
</evidence>
<evidence type="ECO:0000313" key="3">
    <source>
        <dbReference type="EMBL" id="MBK4734223.1"/>
    </source>
</evidence>
<feature type="compositionally biased region" description="Basic residues" evidence="1">
    <location>
        <begin position="70"/>
        <end position="83"/>
    </location>
</feature>
<dbReference type="AlphaFoldDB" id="A0A934SS25"/>
<feature type="compositionally biased region" description="Gly residues" evidence="1">
    <location>
        <begin position="92"/>
        <end position="104"/>
    </location>
</feature>
<keyword evidence="2" id="KW-0732">Signal</keyword>